<evidence type="ECO:0000256" key="2">
    <source>
        <dbReference type="ARBA" id="ARBA00022723"/>
    </source>
</evidence>
<feature type="compositionally biased region" description="Basic and acidic residues" evidence="8">
    <location>
        <begin position="322"/>
        <end position="342"/>
    </location>
</feature>
<dbReference type="Proteomes" id="UP000479000">
    <property type="component" value="Unassembled WGS sequence"/>
</dbReference>
<evidence type="ECO:0000313" key="10">
    <source>
        <dbReference type="EMBL" id="CAB0006502.1"/>
    </source>
</evidence>
<dbReference type="GO" id="GO:0006364">
    <property type="term" value="P:rRNA processing"/>
    <property type="evidence" value="ECO:0007669"/>
    <property type="project" value="TreeGrafter"/>
</dbReference>
<proteinExistence type="predicted"/>
<dbReference type="PROSITE" id="PS51804">
    <property type="entry name" value="ZF_C2HC_LYAR"/>
    <property type="match status" value="1"/>
</dbReference>
<evidence type="ECO:0000256" key="4">
    <source>
        <dbReference type="ARBA" id="ARBA00022771"/>
    </source>
</evidence>
<evidence type="ECO:0000256" key="6">
    <source>
        <dbReference type="ARBA" id="ARBA00023242"/>
    </source>
</evidence>
<comment type="subcellular location">
    <subcellularLocation>
        <location evidence="1">Nucleus</location>
    </subcellularLocation>
</comment>
<dbReference type="InterPro" id="IPR039999">
    <property type="entry name" value="LYAR"/>
</dbReference>
<dbReference type="GO" id="GO:0003677">
    <property type="term" value="F:DNA binding"/>
    <property type="evidence" value="ECO:0007669"/>
    <property type="project" value="InterPro"/>
</dbReference>
<evidence type="ECO:0000313" key="11">
    <source>
        <dbReference type="Proteomes" id="UP000479000"/>
    </source>
</evidence>
<feature type="region of interest" description="Disordered" evidence="8">
    <location>
        <begin position="292"/>
        <end position="382"/>
    </location>
</feature>
<feature type="compositionally biased region" description="Basic and acidic residues" evidence="8">
    <location>
        <begin position="146"/>
        <end position="175"/>
    </location>
</feature>
<dbReference type="GO" id="GO:0008270">
    <property type="term" value="F:zinc ion binding"/>
    <property type="evidence" value="ECO:0007669"/>
    <property type="project" value="UniProtKB-KW"/>
</dbReference>
<feature type="domain" description="Zinc finger C2H2 LYAR-type" evidence="9">
    <location>
        <begin position="33"/>
        <end position="60"/>
    </location>
</feature>
<name>A0A6H5GSF6_9HEMI</name>
<evidence type="ECO:0000256" key="7">
    <source>
        <dbReference type="PROSITE-ProRule" id="PRU01145"/>
    </source>
</evidence>
<accession>A0A6H5GSF6</accession>
<dbReference type="GO" id="GO:0000122">
    <property type="term" value="P:negative regulation of transcription by RNA polymerase II"/>
    <property type="evidence" value="ECO:0007669"/>
    <property type="project" value="TreeGrafter"/>
</dbReference>
<evidence type="ECO:0000256" key="3">
    <source>
        <dbReference type="ARBA" id="ARBA00022737"/>
    </source>
</evidence>
<dbReference type="PANTHER" id="PTHR13100:SF10">
    <property type="entry name" value="CELL GROWTH-REGULATING NUCLEOLAR PROTEIN"/>
    <property type="match status" value="1"/>
</dbReference>
<protein>
    <recommendedName>
        <fullName evidence="9">Zinc finger C2H2 LYAR-type domain-containing protein</fullName>
    </recommendedName>
</protein>
<feature type="region of interest" description="Disordered" evidence="8">
    <location>
        <begin position="146"/>
        <end position="280"/>
    </location>
</feature>
<dbReference type="EMBL" id="CADCXU010017672">
    <property type="protein sequence ID" value="CAB0006502.1"/>
    <property type="molecule type" value="Genomic_DNA"/>
</dbReference>
<keyword evidence="11" id="KW-1185">Reference proteome</keyword>
<feature type="compositionally biased region" description="Polar residues" evidence="8">
    <location>
        <begin position="195"/>
        <end position="205"/>
    </location>
</feature>
<dbReference type="GO" id="GO:0005730">
    <property type="term" value="C:nucleolus"/>
    <property type="evidence" value="ECO:0007669"/>
    <property type="project" value="TreeGrafter"/>
</dbReference>
<feature type="compositionally biased region" description="Basic and acidic residues" evidence="8">
    <location>
        <begin position="353"/>
        <end position="363"/>
    </location>
</feature>
<evidence type="ECO:0000256" key="8">
    <source>
        <dbReference type="SAM" id="MobiDB-lite"/>
    </source>
</evidence>
<dbReference type="InterPro" id="IPR036236">
    <property type="entry name" value="Znf_C2H2_sf"/>
</dbReference>
<dbReference type="PANTHER" id="PTHR13100">
    <property type="entry name" value="CELL GROWTH-REGULATING NUCLEOLAR PROTEIN LYAR"/>
    <property type="match status" value="1"/>
</dbReference>
<dbReference type="OrthoDB" id="21474at2759"/>
<sequence length="382" mass="43069">MVMFNCNRCSAAMKKKDVENHSFKCGGKSNINVTCIDCLKDFRGNAYESHTSCLTEDQRYGGKDAVSKPTGQKQNQWLGIVKEVLKQKDSLETDVLQFLKSIQHSQNIPRNRKKFQNWARSAKHITDTKFLDKVFDILQAEFNKTRQTDKADKSETSVEKPVDRKEANDDGKSAEIDDSSTSKGKKSKKRKSSEVENGNTANGNVANDDAEIVGNQNGEKLEIDDSLTPKTKKSKKRKSSEVENGNTAGDDAEIADNKNGEKVENECESETKLSKKERKLLKKKAKYELEVKEIENAVTDDPIPQEEVEPGKKSKKSKKRKLAEVDENVEKVDDSKKRKVEGDNEVETGGLKFDQKNHSDLVRMRRMARMRGPSRRTSGEST</sequence>
<dbReference type="SUPFAM" id="SSF57667">
    <property type="entry name" value="beta-beta-alpha zinc fingers"/>
    <property type="match status" value="1"/>
</dbReference>
<keyword evidence="2" id="KW-0479">Metal-binding</keyword>
<reference evidence="10 11" key="1">
    <citation type="submission" date="2020-02" db="EMBL/GenBank/DDBJ databases">
        <authorList>
            <person name="Ferguson B K."/>
        </authorList>
    </citation>
    <scope>NUCLEOTIDE SEQUENCE [LARGE SCALE GENOMIC DNA]</scope>
</reference>
<keyword evidence="5" id="KW-0862">Zinc</keyword>
<organism evidence="10 11">
    <name type="scientific">Nesidiocoris tenuis</name>
    <dbReference type="NCBI Taxonomy" id="355587"/>
    <lineage>
        <taxon>Eukaryota</taxon>
        <taxon>Metazoa</taxon>
        <taxon>Ecdysozoa</taxon>
        <taxon>Arthropoda</taxon>
        <taxon>Hexapoda</taxon>
        <taxon>Insecta</taxon>
        <taxon>Pterygota</taxon>
        <taxon>Neoptera</taxon>
        <taxon>Paraneoptera</taxon>
        <taxon>Hemiptera</taxon>
        <taxon>Heteroptera</taxon>
        <taxon>Panheteroptera</taxon>
        <taxon>Cimicomorpha</taxon>
        <taxon>Miridae</taxon>
        <taxon>Dicyphina</taxon>
        <taxon>Nesidiocoris</taxon>
    </lineage>
</organism>
<gene>
    <name evidence="10" type="ORF">NTEN_LOCUS11979</name>
</gene>
<keyword evidence="3" id="KW-0677">Repeat</keyword>
<feature type="compositionally biased region" description="Basic and acidic residues" evidence="8">
    <location>
        <begin position="255"/>
        <end position="274"/>
    </location>
</feature>
<evidence type="ECO:0000256" key="1">
    <source>
        <dbReference type="ARBA" id="ARBA00004123"/>
    </source>
</evidence>
<keyword evidence="6" id="KW-0539">Nucleus</keyword>
<dbReference type="Pfam" id="PF08790">
    <property type="entry name" value="zf-LYAR"/>
    <property type="match status" value="1"/>
</dbReference>
<dbReference type="AlphaFoldDB" id="A0A6H5GSF6"/>
<keyword evidence="4 7" id="KW-0863">Zinc-finger</keyword>
<evidence type="ECO:0000259" key="9">
    <source>
        <dbReference type="Pfam" id="PF08790"/>
    </source>
</evidence>
<dbReference type="InterPro" id="IPR014898">
    <property type="entry name" value="Znf_C2H2_LYAR"/>
</dbReference>
<evidence type="ECO:0000256" key="5">
    <source>
        <dbReference type="ARBA" id="ARBA00022833"/>
    </source>
</evidence>
<feature type="compositionally biased region" description="Basic residues" evidence="8">
    <location>
        <begin position="364"/>
        <end position="374"/>
    </location>
</feature>
<dbReference type="Gene3D" id="3.30.1490.490">
    <property type="match status" value="1"/>
</dbReference>